<keyword evidence="5" id="KW-0136">Cellulose degradation</keyword>
<evidence type="ECO:0000256" key="8">
    <source>
        <dbReference type="ARBA" id="ARBA00023326"/>
    </source>
</evidence>
<protein>
    <recommendedName>
        <fullName evidence="3">cellulase</fullName>
        <ecNumber evidence="3">3.2.1.4</ecNumber>
    </recommendedName>
</protein>
<evidence type="ECO:0000256" key="7">
    <source>
        <dbReference type="ARBA" id="ARBA00023295"/>
    </source>
</evidence>
<evidence type="ECO:0000256" key="3">
    <source>
        <dbReference type="ARBA" id="ARBA00012601"/>
    </source>
</evidence>
<keyword evidence="12" id="KW-1185">Reference proteome</keyword>
<keyword evidence="9" id="KW-0732">Signal</keyword>
<evidence type="ECO:0000313" key="11">
    <source>
        <dbReference type="EMBL" id="CAJ1405704.1"/>
    </source>
</evidence>
<evidence type="ECO:0000313" key="12">
    <source>
        <dbReference type="Proteomes" id="UP001178507"/>
    </source>
</evidence>
<evidence type="ECO:0000256" key="5">
    <source>
        <dbReference type="ARBA" id="ARBA00023001"/>
    </source>
</evidence>
<feature type="signal peptide" evidence="9">
    <location>
        <begin position="1"/>
        <end position="18"/>
    </location>
</feature>
<comment type="catalytic activity">
    <reaction evidence="1">
        <text>Endohydrolysis of (1-&gt;4)-beta-D-glucosidic linkages in cellulose, lichenin and cereal beta-D-glucans.</text>
        <dbReference type="EC" id="3.2.1.4"/>
    </reaction>
</comment>
<dbReference type="Proteomes" id="UP001178507">
    <property type="component" value="Unassembled WGS sequence"/>
</dbReference>
<dbReference type="GO" id="GO:0030245">
    <property type="term" value="P:cellulose catabolic process"/>
    <property type="evidence" value="ECO:0007669"/>
    <property type="project" value="UniProtKB-KW"/>
</dbReference>
<evidence type="ECO:0000256" key="2">
    <source>
        <dbReference type="ARBA" id="ARBA00007793"/>
    </source>
</evidence>
<dbReference type="InterPro" id="IPR052288">
    <property type="entry name" value="GH45_Enzymes"/>
</dbReference>
<dbReference type="PANTHER" id="PTHR39730:SF1">
    <property type="entry name" value="ENDOGLUCANASE 1"/>
    <property type="match status" value="1"/>
</dbReference>
<feature type="chain" id="PRO_5041208240" description="cellulase" evidence="9">
    <location>
        <begin position="19"/>
        <end position="331"/>
    </location>
</feature>
<keyword evidence="8" id="KW-0624">Polysaccharide degradation</keyword>
<accession>A0AA36JHC6</accession>
<dbReference type="InterPro" id="IPR036908">
    <property type="entry name" value="RlpA-like_sf"/>
</dbReference>
<comment type="similarity">
    <text evidence="2">Belongs to the glycosyl hydrolase 45 (cellulase K) family.</text>
</comment>
<evidence type="ECO:0000256" key="1">
    <source>
        <dbReference type="ARBA" id="ARBA00000966"/>
    </source>
</evidence>
<evidence type="ECO:0000259" key="10">
    <source>
        <dbReference type="Pfam" id="PF02015"/>
    </source>
</evidence>
<evidence type="ECO:0000256" key="6">
    <source>
        <dbReference type="ARBA" id="ARBA00023277"/>
    </source>
</evidence>
<dbReference type="SUPFAM" id="SSF50685">
    <property type="entry name" value="Barwin-like endoglucanases"/>
    <property type="match status" value="1"/>
</dbReference>
<sequence length="331" mass="34331">MALRVAFLVACAWPVAEAGTGATNRSLAQSNASVGGCGNLGCSSCGRCFNAGSRGGATCRGPGGSTGYNCPAEASSVNGILGAYACMDWTFGSSALRGAEADFRGQAGQDVYFGVGTYGTSSDPQRGLGACYRMKVEGVDKDIIAQSINTGWDVHGNQFDLQIGAGGTGAFNQCAGGSGSMFAGGKGSWGCTYGGVDTMAQCRQLPSAPQRSQPMRQAGDSLVELCEYSFRKNVRLSGADRPAGACKYNPTILDLSRVMLALRGQKCESENPGASLSYCLTRMMDCRKPSGAFKDNLRPELMAPGKKVLQTCTSDGYTRIDVSCGCSGCMC</sequence>
<evidence type="ECO:0000256" key="9">
    <source>
        <dbReference type="SAM" id="SignalP"/>
    </source>
</evidence>
<dbReference type="EMBL" id="CAUJNA010003597">
    <property type="protein sequence ID" value="CAJ1405704.1"/>
    <property type="molecule type" value="Genomic_DNA"/>
</dbReference>
<organism evidence="11 12">
    <name type="scientific">Effrenium voratum</name>
    <dbReference type="NCBI Taxonomy" id="2562239"/>
    <lineage>
        <taxon>Eukaryota</taxon>
        <taxon>Sar</taxon>
        <taxon>Alveolata</taxon>
        <taxon>Dinophyceae</taxon>
        <taxon>Suessiales</taxon>
        <taxon>Symbiodiniaceae</taxon>
        <taxon>Effrenium</taxon>
    </lineage>
</organism>
<dbReference type="Pfam" id="PF02015">
    <property type="entry name" value="Glyco_hydro_45"/>
    <property type="match status" value="1"/>
</dbReference>
<dbReference type="AlphaFoldDB" id="A0AA36JHC6"/>
<evidence type="ECO:0000256" key="4">
    <source>
        <dbReference type="ARBA" id="ARBA00022801"/>
    </source>
</evidence>
<feature type="domain" description="Glycosyl hydrolases family 45 active site" evidence="10">
    <location>
        <begin position="107"/>
        <end position="209"/>
    </location>
</feature>
<reference evidence="11" key="1">
    <citation type="submission" date="2023-08" db="EMBL/GenBank/DDBJ databases">
        <authorList>
            <person name="Chen Y."/>
            <person name="Shah S."/>
            <person name="Dougan E. K."/>
            <person name="Thang M."/>
            <person name="Chan C."/>
        </authorList>
    </citation>
    <scope>NUCLEOTIDE SEQUENCE</scope>
</reference>
<dbReference type="InterPro" id="IPR000334">
    <property type="entry name" value="Glyco_hydro_45"/>
</dbReference>
<proteinExistence type="inferred from homology"/>
<dbReference type="PANTHER" id="PTHR39730">
    <property type="entry name" value="ENDOGLUCANASE 1"/>
    <property type="match status" value="1"/>
</dbReference>
<keyword evidence="7" id="KW-0326">Glycosidase</keyword>
<keyword evidence="4" id="KW-0378">Hydrolase</keyword>
<dbReference type="Gene3D" id="2.40.40.10">
    <property type="entry name" value="RlpA-like domain"/>
    <property type="match status" value="1"/>
</dbReference>
<gene>
    <name evidence="11" type="ORF">EVOR1521_LOCUS27850</name>
</gene>
<comment type="caution">
    <text evidence="11">The sequence shown here is derived from an EMBL/GenBank/DDBJ whole genome shotgun (WGS) entry which is preliminary data.</text>
</comment>
<dbReference type="EC" id="3.2.1.4" evidence="3"/>
<name>A0AA36JHC6_9DINO</name>
<dbReference type="GO" id="GO:0008810">
    <property type="term" value="F:cellulase activity"/>
    <property type="evidence" value="ECO:0007669"/>
    <property type="project" value="UniProtKB-EC"/>
</dbReference>
<keyword evidence="6" id="KW-0119">Carbohydrate metabolism</keyword>